<organism evidence="1 2">
    <name type="scientific">Trichogramma kaykai</name>
    <dbReference type="NCBI Taxonomy" id="54128"/>
    <lineage>
        <taxon>Eukaryota</taxon>
        <taxon>Metazoa</taxon>
        <taxon>Ecdysozoa</taxon>
        <taxon>Arthropoda</taxon>
        <taxon>Hexapoda</taxon>
        <taxon>Insecta</taxon>
        <taxon>Pterygota</taxon>
        <taxon>Neoptera</taxon>
        <taxon>Endopterygota</taxon>
        <taxon>Hymenoptera</taxon>
        <taxon>Apocrita</taxon>
        <taxon>Proctotrupomorpha</taxon>
        <taxon>Chalcidoidea</taxon>
        <taxon>Trichogrammatidae</taxon>
        <taxon>Trichogramma</taxon>
    </lineage>
</organism>
<evidence type="ECO:0000313" key="1">
    <source>
        <dbReference type="EMBL" id="KAL3404056.1"/>
    </source>
</evidence>
<dbReference type="EMBL" id="JBJJXI010000026">
    <property type="protein sequence ID" value="KAL3404056.1"/>
    <property type="molecule type" value="Genomic_DNA"/>
</dbReference>
<dbReference type="Proteomes" id="UP001627154">
    <property type="component" value="Unassembled WGS sequence"/>
</dbReference>
<comment type="caution">
    <text evidence="1">The sequence shown here is derived from an EMBL/GenBank/DDBJ whole genome shotgun (WGS) entry which is preliminary data.</text>
</comment>
<dbReference type="AlphaFoldDB" id="A0ABD2XFQ6"/>
<keyword evidence="2" id="KW-1185">Reference proteome</keyword>
<reference evidence="1 2" key="1">
    <citation type="journal article" date="2024" name="bioRxiv">
        <title>A reference genome for Trichogramma kaykai: A tiny desert-dwelling parasitoid wasp with competing sex-ratio distorters.</title>
        <authorList>
            <person name="Culotta J."/>
            <person name="Lindsey A.R."/>
        </authorList>
    </citation>
    <scope>NUCLEOTIDE SEQUENCE [LARGE SCALE GENOMIC DNA]</scope>
    <source>
        <strain evidence="1 2">KSX58</strain>
    </source>
</reference>
<gene>
    <name evidence="1" type="ORF">TKK_003057</name>
</gene>
<proteinExistence type="predicted"/>
<evidence type="ECO:0000313" key="2">
    <source>
        <dbReference type="Proteomes" id="UP001627154"/>
    </source>
</evidence>
<sequence length="68" mass="8097">MQVRAHKFSPGARSPTNLAKTKRNYDLVISARAWNVYKIISFSNQRWRWRRDRSVQASFHTRVVYSLS</sequence>
<protein>
    <submittedName>
        <fullName evidence="1">Uncharacterized protein</fullName>
    </submittedName>
</protein>
<name>A0ABD2XFQ6_9HYME</name>
<accession>A0ABD2XFQ6</accession>